<keyword evidence="5" id="KW-1185">Reference proteome</keyword>
<organism evidence="4 5">
    <name type="scientific">Enterococcus asini ATCC 700915</name>
    <dbReference type="NCBI Taxonomy" id="1158606"/>
    <lineage>
        <taxon>Bacteria</taxon>
        <taxon>Bacillati</taxon>
        <taxon>Bacillota</taxon>
        <taxon>Bacilli</taxon>
        <taxon>Lactobacillales</taxon>
        <taxon>Enterococcaceae</taxon>
        <taxon>Enterococcus</taxon>
    </lineage>
</organism>
<evidence type="ECO:0000313" key="5">
    <source>
        <dbReference type="Proteomes" id="UP000013777"/>
    </source>
</evidence>
<accession>R2SJ49</accession>
<dbReference type="PATRIC" id="fig|1158606.3.peg.925"/>
<dbReference type="eggNOG" id="COG0517">
    <property type="taxonomic scope" value="Bacteria"/>
</dbReference>
<dbReference type="PANTHER" id="PTHR48108:SF26">
    <property type="entry name" value="CBS DOMAIN-CONTAINING PROTEIN DDB_G0289609"/>
    <property type="match status" value="1"/>
</dbReference>
<gene>
    <name evidence="4" type="ORF">UAS_00965</name>
</gene>
<evidence type="ECO:0000256" key="2">
    <source>
        <dbReference type="PROSITE-ProRule" id="PRU00703"/>
    </source>
</evidence>
<evidence type="ECO:0000256" key="1">
    <source>
        <dbReference type="ARBA" id="ARBA00022737"/>
    </source>
</evidence>
<dbReference type="HOGENOM" id="CLU_117108_1_1_9"/>
<dbReference type="Proteomes" id="UP000013777">
    <property type="component" value="Unassembled WGS sequence"/>
</dbReference>
<evidence type="ECO:0000259" key="3">
    <source>
        <dbReference type="PROSITE" id="PS51371"/>
    </source>
</evidence>
<dbReference type="InterPro" id="IPR046342">
    <property type="entry name" value="CBS_dom_sf"/>
</dbReference>
<dbReference type="Pfam" id="PF00571">
    <property type="entry name" value="CBS"/>
    <property type="match status" value="2"/>
</dbReference>
<proteinExistence type="predicted"/>
<keyword evidence="1" id="KW-0677">Repeat</keyword>
<dbReference type="AlphaFoldDB" id="R2SJ49"/>
<dbReference type="SUPFAM" id="SSF54631">
    <property type="entry name" value="CBS-domain pair"/>
    <property type="match status" value="1"/>
</dbReference>
<dbReference type="InterPro" id="IPR051462">
    <property type="entry name" value="CBS_domain-containing"/>
</dbReference>
<reference evidence="4 5" key="1">
    <citation type="submission" date="2013-02" db="EMBL/GenBank/DDBJ databases">
        <title>The Genome Sequence of Enterococcus asini ATCC_700915.</title>
        <authorList>
            <consortium name="The Broad Institute Genome Sequencing Platform"/>
            <consortium name="The Broad Institute Genome Sequencing Center for Infectious Disease"/>
            <person name="Earl A.M."/>
            <person name="Gilmore M.S."/>
            <person name="Lebreton F."/>
            <person name="Walker B."/>
            <person name="Young S.K."/>
            <person name="Zeng Q."/>
            <person name="Gargeya S."/>
            <person name="Fitzgerald M."/>
            <person name="Haas B."/>
            <person name="Abouelleil A."/>
            <person name="Alvarado L."/>
            <person name="Arachchi H.M."/>
            <person name="Berlin A.M."/>
            <person name="Chapman S.B."/>
            <person name="Dewar J."/>
            <person name="Goldberg J."/>
            <person name="Griggs A."/>
            <person name="Gujja S."/>
            <person name="Hansen M."/>
            <person name="Howarth C."/>
            <person name="Imamovic A."/>
            <person name="Larimer J."/>
            <person name="McCowan C."/>
            <person name="Murphy C."/>
            <person name="Neiman D."/>
            <person name="Pearson M."/>
            <person name="Priest M."/>
            <person name="Roberts A."/>
            <person name="Saif S."/>
            <person name="Shea T."/>
            <person name="Sisk P."/>
            <person name="Sykes S."/>
            <person name="Wortman J."/>
            <person name="Nusbaum C."/>
            <person name="Birren B."/>
        </authorList>
    </citation>
    <scope>NUCLEOTIDE SEQUENCE [LARGE SCALE GENOMIC DNA]</scope>
    <source>
        <strain evidence="4 5">ATCC 700915</strain>
    </source>
</reference>
<dbReference type="PROSITE" id="PS51371">
    <property type="entry name" value="CBS"/>
    <property type="match status" value="1"/>
</dbReference>
<name>R2SJ49_9ENTE</name>
<dbReference type="Gene3D" id="3.10.580.10">
    <property type="entry name" value="CBS-domain"/>
    <property type="match status" value="1"/>
</dbReference>
<dbReference type="EMBL" id="AJAP01000010">
    <property type="protein sequence ID" value="EOH88204.1"/>
    <property type="molecule type" value="Genomic_DNA"/>
</dbReference>
<dbReference type="CDD" id="cd04643">
    <property type="entry name" value="CBS_pair_bac"/>
    <property type="match status" value="1"/>
</dbReference>
<keyword evidence="2" id="KW-0129">CBS domain</keyword>
<comment type="caution">
    <text evidence="4">The sequence shown here is derived from an EMBL/GenBank/DDBJ whole genome shotgun (WGS) entry which is preliminary data.</text>
</comment>
<sequence length="176" mass="19401">MEAISLIGPNTEALLLENQDNFLVPADNVATVMYQHSLDHALLVLTNVGYSKIPVLDKDDRFMGLIGLNDIVQKMVSLTTIDTDHLAGLTVADVMEIGVDTVREDAALEDILHLLVNNAFLPMVDDQRIFLGIITRKEILKCTNHLVHELERQYLLVPKQPGGSDTETATDGLKVS</sequence>
<dbReference type="NCBIfam" id="NF041630">
    <property type="entry name" value="CBS_CbpB"/>
    <property type="match status" value="1"/>
</dbReference>
<dbReference type="InterPro" id="IPR048125">
    <property type="entry name" value="CBS_CbpB"/>
</dbReference>
<feature type="domain" description="CBS" evidence="3">
    <location>
        <begin position="23"/>
        <end position="83"/>
    </location>
</feature>
<dbReference type="STRING" id="57732.RU94_GL001014"/>
<dbReference type="PANTHER" id="PTHR48108">
    <property type="entry name" value="CBS DOMAIN-CONTAINING PROTEIN CBSX2, CHLOROPLASTIC"/>
    <property type="match status" value="1"/>
</dbReference>
<dbReference type="InterPro" id="IPR000644">
    <property type="entry name" value="CBS_dom"/>
</dbReference>
<protein>
    <recommendedName>
        <fullName evidence="3">CBS domain-containing protein</fullName>
    </recommendedName>
</protein>
<evidence type="ECO:0000313" key="4">
    <source>
        <dbReference type="EMBL" id="EOH88204.1"/>
    </source>
</evidence>